<evidence type="ECO:0000313" key="2">
    <source>
        <dbReference type="Proteomes" id="UP000177925"/>
    </source>
</evidence>
<dbReference type="EMBL" id="MFSS01000029">
    <property type="protein sequence ID" value="OGI44028.1"/>
    <property type="molecule type" value="Genomic_DNA"/>
</dbReference>
<protein>
    <submittedName>
        <fullName evidence="1">Uncharacterized protein</fullName>
    </submittedName>
</protein>
<dbReference type="STRING" id="1817758.A2150_02315"/>
<organism evidence="1 2">
    <name type="scientific">Candidatus Muproteobacteria bacterium RBG_16_64_11</name>
    <dbReference type="NCBI Taxonomy" id="1817758"/>
    <lineage>
        <taxon>Bacteria</taxon>
        <taxon>Pseudomonadati</taxon>
        <taxon>Pseudomonadota</taxon>
        <taxon>Candidatus Muproteobacteria</taxon>
    </lineage>
</organism>
<reference evidence="1 2" key="1">
    <citation type="journal article" date="2016" name="Nat. Commun.">
        <title>Thousands of microbial genomes shed light on interconnected biogeochemical processes in an aquifer system.</title>
        <authorList>
            <person name="Anantharaman K."/>
            <person name="Brown C.T."/>
            <person name="Hug L.A."/>
            <person name="Sharon I."/>
            <person name="Castelle C.J."/>
            <person name="Probst A.J."/>
            <person name="Thomas B.C."/>
            <person name="Singh A."/>
            <person name="Wilkins M.J."/>
            <person name="Karaoz U."/>
            <person name="Brodie E.L."/>
            <person name="Williams K.H."/>
            <person name="Hubbard S.S."/>
            <person name="Banfield J.F."/>
        </authorList>
    </citation>
    <scope>NUCLEOTIDE SEQUENCE [LARGE SCALE GENOMIC DNA]</scope>
</reference>
<dbReference type="AlphaFoldDB" id="A0A1F6TG02"/>
<proteinExistence type="predicted"/>
<dbReference type="Proteomes" id="UP000177925">
    <property type="component" value="Unassembled WGS sequence"/>
</dbReference>
<comment type="caution">
    <text evidence="1">The sequence shown here is derived from an EMBL/GenBank/DDBJ whole genome shotgun (WGS) entry which is preliminary data.</text>
</comment>
<evidence type="ECO:0000313" key="1">
    <source>
        <dbReference type="EMBL" id="OGI44028.1"/>
    </source>
</evidence>
<name>A0A1F6TG02_9PROT</name>
<gene>
    <name evidence="1" type="ORF">A2150_02315</name>
</gene>
<accession>A0A1F6TG02</accession>
<sequence>MQDDEERSRELIRLQAKLNALENLKADIEPWRMEERDVSAREALANVIAHVDAEIVELHRLREAVTHHPE</sequence>